<evidence type="ECO:0000313" key="1">
    <source>
        <dbReference type="EMBL" id="PWA81346.1"/>
    </source>
</evidence>
<keyword evidence="2" id="KW-1185">Reference proteome</keyword>
<name>A0A2U1P6F6_ARTAN</name>
<accession>A0A2U1P6F6</accession>
<organism evidence="1 2">
    <name type="scientific">Artemisia annua</name>
    <name type="common">Sweet wormwood</name>
    <dbReference type="NCBI Taxonomy" id="35608"/>
    <lineage>
        <taxon>Eukaryota</taxon>
        <taxon>Viridiplantae</taxon>
        <taxon>Streptophyta</taxon>
        <taxon>Embryophyta</taxon>
        <taxon>Tracheophyta</taxon>
        <taxon>Spermatophyta</taxon>
        <taxon>Magnoliopsida</taxon>
        <taxon>eudicotyledons</taxon>
        <taxon>Gunneridae</taxon>
        <taxon>Pentapetalae</taxon>
        <taxon>asterids</taxon>
        <taxon>campanulids</taxon>
        <taxon>Asterales</taxon>
        <taxon>Asteraceae</taxon>
        <taxon>Asteroideae</taxon>
        <taxon>Anthemideae</taxon>
        <taxon>Artemisiinae</taxon>
        <taxon>Artemisia</taxon>
    </lineage>
</organism>
<dbReference type="EMBL" id="PKPP01001601">
    <property type="protein sequence ID" value="PWA81346.1"/>
    <property type="molecule type" value="Genomic_DNA"/>
</dbReference>
<protein>
    <submittedName>
        <fullName evidence="1">Uncharacterized protein</fullName>
    </submittedName>
</protein>
<evidence type="ECO:0000313" key="2">
    <source>
        <dbReference type="Proteomes" id="UP000245207"/>
    </source>
</evidence>
<gene>
    <name evidence="1" type="ORF">CTI12_AA064690</name>
</gene>
<dbReference type="Proteomes" id="UP000245207">
    <property type="component" value="Unassembled WGS sequence"/>
</dbReference>
<dbReference type="AlphaFoldDB" id="A0A2U1P6F6"/>
<comment type="caution">
    <text evidence="1">The sequence shown here is derived from an EMBL/GenBank/DDBJ whole genome shotgun (WGS) entry which is preliminary data.</text>
</comment>
<sequence>MADVTFVKLEDGRIIKLEGDYHIQELVRRNMMKFEFVKEVGEVYRKIGLLEPDPIVRDRIMARLFLIPKFLGNMITLGRLRDELFAFVIYNFKDHLGYLLFPVAEKDFDFDNMGYACALLRSLNMLPTESFSYF</sequence>
<reference evidence="1 2" key="1">
    <citation type="journal article" date="2018" name="Mol. Plant">
        <title>The genome of Artemisia annua provides insight into the evolution of Asteraceae family and artemisinin biosynthesis.</title>
        <authorList>
            <person name="Shen Q."/>
            <person name="Zhang L."/>
            <person name="Liao Z."/>
            <person name="Wang S."/>
            <person name="Yan T."/>
            <person name="Shi P."/>
            <person name="Liu M."/>
            <person name="Fu X."/>
            <person name="Pan Q."/>
            <person name="Wang Y."/>
            <person name="Lv Z."/>
            <person name="Lu X."/>
            <person name="Zhang F."/>
            <person name="Jiang W."/>
            <person name="Ma Y."/>
            <person name="Chen M."/>
            <person name="Hao X."/>
            <person name="Li L."/>
            <person name="Tang Y."/>
            <person name="Lv G."/>
            <person name="Zhou Y."/>
            <person name="Sun X."/>
            <person name="Brodelius P.E."/>
            <person name="Rose J.K.C."/>
            <person name="Tang K."/>
        </authorList>
    </citation>
    <scope>NUCLEOTIDE SEQUENCE [LARGE SCALE GENOMIC DNA]</scope>
    <source>
        <strain evidence="2">cv. Huhao1</strain>
        <tissue evidence="1">Leaf</tissue>
    </source>
</reference>
<proteinExistence type="predicted"/>